<dbReference type="STRING" id="670580.A0A1X6N8L4"/>
<dbReference type="RefSeq" id="XP_024341772.1">
    <property type="nucleotide sequence ID" value="XM_024484445.1"/>
</dbReference>
<dbReference type="OrthoDB" id="2322499at2759"/>
<dbReference type="EMBL" id="KZ110593">
    <property type="protein sequence ID" value="OSX64978.1"/>
    <property type="molecule type" value="Genomic_DNA"/>
</dbReference>
<evidence type="ECO:0000256" key="1">
    <source>
        <dbReference type="SAM" id="MobiDB-lite"/>
    </source>
</evidence>
<feature type="region of interest" description="Disordered" evidence="1">
    <location>
        <begin position="1"/>
        <end position="39"/>
    </location>
</feature>
<dbReference type="Proteomes" id="UP000194127">
    <property type="component" value="Unassembled WGS sequence"/>
</dbReference>
<dbReference type="Gene3D" id="1.20.1280.50">
    <property type="match status" value="1"/>
</dbReference>
<dbReference type="SUPFAM" id="SSF81383">
    <property type="entry name" value="F-box domain"/>
    <property type="match status" value="1"/>
</dbReference>
<name>A0A1X6N8L4_9APHY</name>
<keyword evidence="4" id="KW-1185">Reference proteome</keyword>
<evidence type="ECO:0000313" key="4">
    <source>
        <dbReference type="Proteomes" id="UP000194127"/>
    </source>
</evidence>
<dbReference type="SMART" id="SM00256">
    <property type="entry name" value="FBOX"/>
    <property type="match status" value="1"/>
</dbReference>
<proteinExistence type="predicted"/>
<sequence>MPRNIAKIHPEVPPPPEGVTSAKKAVAASSTKTRTVRGKRGGLKVMPTMPLDILLEIFSHLHPRDLLSLARTNKPFRDFLMSRASSSSLWRASRRNVEGLPDCPPHLSEPAYANLAFSPYCHGCDKTNIHSIIWEWGVRYCNTCKKRLCTEYFNVMKFRNKTQVEGVTPLELLTTGILAPGRDYGSMYQLYHTAEVLEINEAVDRLSEDMEGLREYVENRKNRIKVIREHAALCARWQAQKVASRATELERVRKARLNAIVARLRDMGWLKIRDKLVAVMQTTQSRRLLNERRELLKARLRLFGIVVNRFYASPRRTEETELQPGVTDIAVMPEVRRLLDVPSDIAVTLETLEPLRDELPTLIQRWQTEIREGLTQMLSQKLGNTHSSRLLDLAISYFECRVCKWAFRYPEVLAHRCPRTHVSSYGYDDTIATAFEWAIHSNGHPEPWSITVFTVDHALEFSSIIVRVCGKDPDHATRQEMDAWDLRLCYVRKSHPLNLFTEVENATDLARVAQAQT</sequence>
<feature type="domain" description="F-box" evidence="2">
    <location>
        <begin position="43"/>
        <end position="93"/>
    </location>
</feature>
<evidence type="ECO:0000259" key="2">
    <source>
        <dbReference type="PROSITE" id="PS50181"/>
    </source>
</evidence>
<evidence type="ECO:0000313" key="3">
    <source>
        <dbReference type="EMBL" id="OSX64978.1"/>
    </source>
</evidence>
<dbReference type="Pfam" id="PF12937">
    <property type="entry name" value="F-box-like"/>
    <property type="match status" value="1"/>
</dbReference>
<protein>
    <recommendedName>
        <fullName evidence="2">F-box domain-containing protein</fullName>
    </recommendedName>
</protein>
<dbReference type="InterPro" id="IPR036047">
    <property type="entry name" value="F-box-like_dom_sf"/>
</dbReference>
<dbReference type="AlphaFoldDB" id="A0A1X6N8L4"/>
<dbReference type="CDD" id="cd09917">
    <property type="entry name" value="F-box_SF"/>
    <property type="match status" value="1"/>
</dbReference>
<dbReference type="PROSITE" id="PS50181">
    <property type="entry name" value="FBOX"/>
    <property type="match status" value="1"/>
</dbReference>
<dbReference type="GeneID" id="36329394"/>
<dbReference type="InterPro" id="IPR001810">
    <property type="entry name" value="F-box_dom"/>
</dbReference>
<accession>A0A1X6N8L4</accession>
<organism evidence="3 4">
    <name type="scientific">Postia placenta MAD-698-R-SB12</name>
    <dbReference type="NCBI Taxonomy" id="670580"/>
    <lineage>
        <taxon>Eukaryota</taxon>
        <taxon>Fungi</taxon>
        <taxon>Dikarya</taxon>
        <taxon>Basidiomycota</taxon>
        <taxon>Agaricomycotina</taxon>
        <taxon>Agaricomycetes</taxon>
        <taxon>Polyporales</taxon>
        <taxon>Adustoporiaceae</taxon>
        <taxon>Rhodonia</taxon>
    </lineage>
</organism>
<reference evidence="3 4" key="1">
    <citation type="submission" date="2017-04" db="EMBL/GenBank/DDBJ databases">
        <title>Genome Sequence of the Model Brown-Rot Fungus Postia placenta SB12.</title>
        <authorList>
            <consortium name="DOE Joint Genome Institute"/>
            <person name="Gaskell J."/>
            <person name="Kersten P."/>
            <person name="Larrondo L.F."/>
            <person name="Canessa P."/>
            <person name="Martinez D."/>
            <person name="Hibbett D."/>
            <person name="Schmoll M."/>
            <person name="Kubicek C.P."/>
            <person name="Martinez A.T."/>
            <person name="Yadav J."/>
            <person name="Master E."/>
            <person name="Magnuson J.K."/>
            <person name="James T."/>
            <person name="Yaver D."/>
            <person name="Berka R."/>
            <person name="Labutti K."/>
            <person name="Lipzen A."/>
            <person name="Aerts A."/>
            <person name="Barry K."/>
            <person name="Henrissat B."/>
            <person name="Blanchette R."/>
            <person name="Grigoriev I."/>
            <person name="Cullen D."/>
        </authorList>
    </citation>
    <scope>NUCLEOTIDE SEQUENCE [LARGE SCALE GENOMIC DNA]</scope>
    <source>
        <strain evidence="3 4">MAD-698-R-SB12</strain>
    </source>
</reference>
<feature type="compositionally biased region" description="Low complexity" evidence="1">
    <location>
        <begin position="19"/>
        <end position="33"/>
    </location>
</feature>
<gene>
    <name evidence="3" type="ORF">POSPLADRAFT_1134181</name>
</gene>